<dbReference type="VEuPathDB" id="VectorBase:LDEU001457"/>
<dbReference type="EMBL" id="NCKV01000450">
    <property type="protein sequence ID" value="RWS30583.1"/>
    <property type="molecule type" value="Genomic_DNA"/>
</dbReference>
<dbReference type="PIRSF" id="PIRSF002122">
    <property type="entry name" value="RPS7p_RPS7a_RPS5e_RPS7o"/>
    <property type="match status" value="1"/>
</dbReference>
<evidence type="ECO:0000256" key="3">
    <source>
        <dbReference type="ARBA" id="ARBA00023274"/>
    </source>
</evidence>
<dbReference type="AlphaFoldDB" id="A0A443SST5"/>
<evidence type="ECO:0000259" key="4">
    <source>
        <dbReference type="Pfam" id="PF00177"/>
    </source>
</evidence>
<proteinExistence type="inferred from homology"/>
<dbReference type="GO" id="GO:1990904">
    <property type="term" value="C:ribonucleoprotein complex"/>
    <property type="evidence" value="ECO:0007669"/>
    <property type="project" value="UniProtKB-KW"/>
</dbReference>
<dbReference type="GO" id="GO:0006412">
    <property type="term" value="P:translation"/>
    <property type="evidence" value="ECO:0007669"/>
    <property type="project" value="InterPro"/>
</dbReference>
<comment type="similarity">
    <text evidence="1">Belongs to the universal ribosomal protein uS7 family.</text>
</comment>
<dbReference type="SUPFAM" id="SSF47973">
    <property type="entry name" value="Ribosomal protein S7"/>
    <property type="match status" value="1"/>
</dbReference>
<dbReference type="InterPro" id="IPR036823">
    <property type="entry name" value="Ribosomal_uS7_dom_sf"/>
</dbReference>
<dbReference type="OrthoDB" id="9972728at2759"/>
<keyword evidence="3" id="KW-0687">Ribonucleoprotein</keyword>
<dbReference type="InterPro" id="IPR000235">
    <property type="entry name" value="Ribosomal_uS7"/>
</dbReference>
<evidence type="ECO:0000256" key="1">
    <source>
        <dbReference type="ARBA" id="ARBA00007151"/>
    </source>
</evidence>
<keyword evidence="6" id="KW-1185">Reference proteome</keyword>
<dbReference type="Pfam" id="PF00177">
    <property type="entry name" value="Ribosomal_S7"/>
    <property type="match status" value="1"/>
</dbReference>
<evidence type="ECO:0000313" key="6">
    <source>
        <dbReference type="Proteomes" id="UP000288716"/>
    </source>
</evidence>
<organism evidence="5 6">
    <name type="scientific">Leptotrombidium deliense</name>
    <dbReference type="NCBI Taxonomy" id="299467"/>
    <lineage>
        <taxon>Eukaryota</taxon>
        <taxon>Metazoa</taxon>
        <taxon>Ecdysozoa</taxon>
        <taxon>Arthropoda</taxon>
        <taxon>Chelicerata</taxon>
        <taxon>Arachnida</taxon>
        <taxon>Acari</taxon>
        <taxon>Acariformes</taxon>
        <taxon>Trombidiformes</taxon>
        <taxon>Prostigmata</taxon>
        <taxon>Anystina</taxon>
        <taxon>Parasitengona</taxon>
        <taxon>Trombiculoidea</taxon>
        <taxon>Trombiculidae</taxon>
        <taxon>Leptotrombidium</taxon>
    </lineage>
</organism>
<accession>A0A443SST5</accession>
<evidence type="ECO:0000313" key="5">
    <source>
        <dbReference type="EMBL" id="RWS30583.1"/>
    </source>
</evidence>
<protein>
    <submittedName>
        <fullName evidence="5">Mitochondrial ribosomal protein S7-like protein</fullName>
    </submittedName>
</protein>
<dbReference type="PANTHER" id="PTHR11205">
    <property type="entry name" value="RIBOSOMAL PROTEIN S7"/>
    <property type="match status" value="1"/>
</dbReference>
<reference evidence="5 6" key="1">
    <citation type="journal article" date="2018" name="Gigascience">
        <title>Genomes of trombidid mites reveal novel predicted allergens and laterally-transferred genes associated with secondary metabolism.</title>
        <authorList>
            <person name="Dong X."/>
            <person name="Chaisiri K."/>
            <person name="Xia D."/>
            <person name="Armstrong S.D."/>
            <person name="Fang Y."/>
            <person name="Donnelly M.J."/>
            <person name="Kadowaki T."/>
            <person name="McGarry J.W."/>
            <person name="Darby A.C."/>
            <person name="Makepeace B.L."/>
        </authorList>
    </citation>
    <scope>NUCLEOTIDE SEQUENCE [LARGE SCALE GENOMIC DNA]</scope>
    <source>
        <strain evidence="5">UoL-UT</strain>
    </source>
</reference>
<gene>
    <name evidence="5" type="ORF">B4U80_10147</name>
</gene>
<sequence length="229" mass="26656">MAKFVCNVKNLCATRAVLFVFTRNSQFSPAYVNPIVKKEDLKNLKQNKDEYEKMKFTPVKPAKISESSSLYRNEAVDGFVHIMLKHGDKDTALDMMRLALLEIKKAQLIKYRNAKTDEERAAIELNPMVVFEKGLENCKPLMMTKKIKRGGATYQVPFPVTRKTSTFWAMKWLNDMIRWRPRPMLENFQTVMSKEILSALNNEGKVVKKKQDLHKLCEANKAYAHYRWS</sequence>
<dbReference type="Proteomes" id="UP000288716">
    <property type="component" value="Unassembled WGS sequence"/>
</dbReference>
<dbReference type="Gene3D" id="1.10.455.10">
    <property type="entry name" value="Ribosomal protein S7 domain"/>
    <property type="match status" value="1"/>
</dbReference>
<dbReference type="STRING" id="299467.A0A443SST5"/>
<feature type="domain" description="Small ribosomal subunit protein uS7" evidence="4">
    <location>
        <begin position="64"/>
        <end position="221"/>
    </location>
</feature>
<keyword evidence="2 5" id="KW-0689">Ribosomal protein</keyword>
<name>A0A443SST5_9ACAR</name>
<evidence type="ECO:0000256" key="2">
    <source>
        <dbReference type="ARBA" id="ARBA00022980"/>
    </source>
</evidence>
<dbReference type="InterPro" id="IPR023798">
    <property type="entry name" value="Ribosomal_uS7_dom"/>
</dbReference>
<comment type="caution">
    <text evidence="5">The sequence shown here is derived from an EMBL/GenBank/DDBJ whole genome shotgun (WGS) entry which is preliminary data.</text>
</comment>
<dbReference type="GO" id="GO:0005840">
    <property type="term" value="C:ribosome"/>
    <property type="evidence" value="ECO:0007669"/>
    <property type="project" value="UniProtKB-KW"/>
</dbReference>